<evidence type="ECO:0000256" key="1">
    <source>
        <dbReference type="ARBA" id="ARBA00022679"/>
    </source>
</evidence>
<keyword evidence="1" id="KW-0808">Transferase</keyword>
<dbReference type="CDD" id="cd04301">
    <property type="entry name" value="NAT_SF"/>
    <property type="match status" value="1"/>
</dbReference>
<dbReference type="RefSeq" id="WP_086350394.1">
    <property type="nucleotide sequence ID" value="NZ_CP147247.1"/>
</dbReference>
<dbReference type="Proteomes" id="UP000195141">
    <property type="component" value="Chromosome"/>
</dbReference>
<protein>
    <recommendedName>
        <fullName evidence="3">N-acetyltransferase domain-containing protein</fullName>
    </recommendedName>
</protein>
<dbReference type="InterPro" id="IPR016181">
    <property type="entry name" value="Acyl_CoA_acyltransferase"/>
</dbReference>
<gene>
    <name evidence="5" type="ORF">A5888_001439</name>
    <name evidence="4" type="ORF">A5888_003395</name>
</gene>
<dbReference type="PANTHER" id="PTHR43420:SF47">
    <property type="entry name" value="N-ACETYLTRANSFERASE DOMAIN-CONTAINING PROTEIN"/>
    <property type="match status" value="1"/>
</dbReference>
<evidence type="ECO:0000313" key="5">
    <source>
        <dbReference type="EMBL" id="WYJ89716.1"/>
    </source>
</evidence>
<accession>A0A242K2T6</accession>
<evidence type="ECO:0000259" key="3">
    <source>
        <dbReference type="PROSITE" id="PS51186"/>
    </source>
</evidence>
<keyword evidence="2" id="KW-0012">Acyltransferase</keyword>
<dbReference type="GO" id="GO:0016747">
    <property type="term" value="F:acyltransferase activity, transferring groups other than amino-acyl groups"/>
    <property type="evidence" value="ECO:0007669"/>
    <property type="project" value="InterPro"/>
</dbReference>
<proteinExistence type="predicted"/>
<dbReference type="EMBL" id="NGMM01000006">
    <property type="protein sequence ID" value="OTP12816.1"/>
    <property type="molecule type" value="Genomic_DNA"/>
</dbReference>
<organism evidence="4">
    <name type="scientific">Candidatus Enterococcus clewellii</name>
    <dbReference type="NCBI Taxonomy" id="1834193"/>
    <lineage>
        <taxon>Bacteria</taxon>
        <taxon>Bacillati</taxon>
        <taxon>Bacillota</taxon>
        <taxon>Bacilli</taxon>
        <taxon>Lactobacillales</taxon>
        <taxon>Enterococcaceae</taxon>
        <taxon>Enterococcus</taxon>
    </lineage>
</organism>
<dbReference type="PANTHER" id="PTHR43420">
    <property type="entry name" value="ACETYLTRANSFERASE"/>
    <property type="match status" value="1"/>
</dbReference>
<dbReference type="PROSITE" id="PS51186">
    <property type="entry name" value="GNAT"/>
    <property type="match status" value="1"/>
</dbReference>
<sequence>MTIHLALANQADVDELDQLYDTTIDYLNQHTNHPGWKKNLYPVRETAITGIKEKNLYIVRKDEQIIGTIILNHHPEPAYDQATWAIEATSKEILVVHTFVVHPDFSNQGIGEQMLLAACELAKDKKMKAIRLDVYRRNEPAIRLYERCGFHYVDTVDLGLSEHGLDRFKLYERVL</sequence>
<dbReference type="SUPFAM" id="SSF55729">
    <property type="entry name" value="Acyl-CoA N-acyltransferases (Nat)"/>
    <property type="match status" value="1"/>
</dbReference>
<evidence type="ECO:0000256" key="2">
    <source>
        <dbReference type="ARBA" id="ARBA00023315"/>
    </source>
</evidence>
<dbReference type="InterPro" id="IPR000182">
    <property type="entry name" value="GNAT_dom"/>
</dbReference>
<keyword evidence="6" id="KW-1185">Reference proteome</keyword>
<dbReference type="EMBL" id="CP147247">
    <property type="protein sequence ID" value="WYJ89716.1"/>
    <property type="molecule type" value="Genomic_DNA"/>
</dbReference>
<reference evidence="5" key="2">
    <citation type="submission" date="2017-05" db="EMBL/GenBank/DDBJ databases">
        <authorList>
            <consortium name="The Broad Institute Genomics Platform"/>
            <consortium name="The Broad Institute Genomic Center for Infectious Diseases"/>
            <person name="Earl A."/>
            <person name="Manson A."/>
            <person name="Schwartman J."/>
            <person name="Gilmore M."/>
            <person name="Abouelleil A."/>
            <person name="Cao P."/>
            <person name="Chapman S."/>
            <person name="Cusick C."/>
            <person name="Shea T."/>
            <person name="Young S."/>
            <person name="Neafsey D."/>
            <person name="Nusbaum C."/>
            <person name="Birren B."/>
        </authorList>
    </citation>
    <scope>NUCLEOTIDE SEQUENCE</scope>
    <source>
        <strain evidence="5">9E7_DIV0242</strain>
    </source>
</reference>
<dbReference type="OrthoDB" id="357176at2"/>
<dbReference type="InterPro" id="IPR050680">
    <property type="entry name" value="YpeA/RimI_acetyltransf"/>
</dbReference>
<dbReference type="Pfam" id="PF00583">
    <property type="entry name" value="Acetyltransf_1"/>
    <property type="match status" value="1"/>
</dbReference>
<evidence type="ECO:0000313" key="4">
    <source>
        <dbReference type="EMBL" id="OTP12816.1"/>
    </source>
</evidence>
<feature type="domain" description="N-acetyltransferase" evidence="3">
    <location>
        <begin position="3"/>
        <end position="171"/>
    </location>
</feature>
<reference evidence="5" key="3">
    <citation type="submission" date="2024-03" db="EMBL/GenBank/DDBJ databases">
        <title>The Genome Sequence of Enterococcus sp. DIV0242b.</title>
        <authorList>
            <consortium name="The Broad Institute Genomics Platform"/>
            <consortium name="The Broad Institute Microbial Omics Core"/>
            <consortium name="The Broad Institute Genomic Center for Infectious Diseases"/>
            <person name="Earl A."/>
            <person name="Manson A."/>
            <person name="Gilmore M."/>
            <person name="Schwartman J."/>
            <person name="Shea T."/>
            <person name="Abouelleil A."/>
            <person name="Cao P."/>
            <person name="Chapman S."/>
            <person name="Cusick C."/>
            <person name="Young S."/>
            <person name="Neafsey D."/>
            <person name="Nusbaum C."/>
            <person name="Birren B."/>
        </authorList>
    </citation>
    <scope>NUCLEOTIDE SEQUENCE</scope>
    <source>
        <strain evidence="5">9E7_DIV0242</strain>
    </source>
</reference>
<evidence type="ECO:0000313" key="6">
    <source>
        <dbReference type="Proteomes" id="UP000195141"/>
    </source>
</evidence>
<name>A0A242K2T6_9ENTE</name>
<reference evidence="4" key="1">
    <citation type="submission" date="2017-05" db="EMBL/GenBank/DDBJ databases">
        <title>The Genome Sequence of Enterococcus sp. 9E7_DIV0242.</title>
        <authorList>
            <consortium name="The Broad Institute Genomics Platform"/>
            <consortium name="The Broad Institute Genomic Center for Infectious Diseases"/>
            <person name="Earl A."/>
            <person name="Manson A."/>
            <person name="Schwartman J."/>
            <person name="Gilmore M."/>
            <person name="Abouelleil A."/>
            <person name="Cao P."/>
            <person name="Chapman S."/>
            <person name="Cusick C."/>
            <person name="Shea T."/>
            <person name="Young S."/>
            <person name="Neafsey D."/>
            <person name="Nusbaum C."/>
            <person name="Birren B."/>
        </authorList>
    </citation>
    <scope>NUCLEOTIDE SEQUENCE [LARGE SCALE GENOMIC DNA]</scope>
    <source>
        <strain evidence="4">9E7_DIV0242</strain>
    </source>
</reference>
<dbReference type="Gene3D" id="3.40.630.30">
    <property type="match status" value="1"/>
</dbReference>
<dbReference type="AlphaFoldDB" id="A0A242K2T6"/>